<accession>A0A0V8ITB9</accession>
<evidence type="ECO:0000313" key="1">
    <source>
        <dbReference type="EMBL" id="KSU77979.1"/>
    </source>
</evidence>
<dbReference type="AlphaFoldDB" id="A0A0V8ITB9"/>
<keyword evidence="2" id="KW-1185">Reference proteome</keyword>
<protein>
    <submittedName>
        <fullName evidence="1">Uncharacterized protein</fullName>
    </submittedName>
</protein>
<reference evidence="1 2" key="1">
    <citation type="journal article" date="2014" name="Arch. Microbiol.">
        <title>Arthrobacter enclensis sp. nov., isolated from sediment sample.</title>
        <authorList>
            <person name="Dastager S.G."/>
            <person name="Liu Q."/>
            <person name="Tang S.K."/>
            <person name="Krishnamurthi S."/>
            <person name="Lee J.C."/>
            <person name="Li W.J."/>
        </authorList>
    </citation>
    <scope>NUCLEOTIDE SEQUENCE [LARGE SCALE GENOMIC DNA]</scope>
    <source>
        <strain evidence="1 2">NIO-1008</strain>
    </source>
</reference>
<dbReference type="RefSeq" id="WP_058267569.1">
    <property type="nucleotide sequence ID" value="NZ_FMAZ01000002.1"/>
</dbReference>
<proteinExistence type="predicted"/>
<dbReference type="Proteomes" id="UP000053199">
    <property type="component" value="Unassembled WGS sequence"/>
</dbReference>
<name>A0A0V8ITB9_9MICC</name>
<evidence type="ECO:0000313" key="2">
    <source>
        <dbReference type="Proteomes" id="UP000053199"/>
    </source>
</evidence>
<sequence>MEKDQTLEHETTLEHAFDVAKANHKEAVRLLEHARAAHAAGDVSGERVQQLEGLLAIAEEDLRRVSREL</sequence>
<comment type="caution">
    <text evidence="1">The sequence shown here is derived from an EMBL/GenBank/DDBJ whole genome shotgun (WGS) entry which is preliminary data.</text>
</comment>
<dbReference type="EMBL" id="LNQM01000002">
    <property type="protein sequence ID" value="KSU77979.1"/>
    <property type="molecule type" value="Genomic_DNA"/>
</dbReference>
<gene>
    <name evidence="1" type="ORF">AS031_07975</name>
</gene>
<organism evidence="1 2">
    <name type="scientific">Pseudarthrobacter enclensis</name>
    <dbReference type="NCBI Taxonomy" id="993070"/>
    <lineage>
        <taxon>Bacteria</taxon>
        <taxon>Bacillati</taxon>
        <taxon>Actinomycetota</taxon>
        <taxon>Actinomycetes</taxon>
        <taxon>Micrococcales</taxon>
        <taxon>Micrococcaceae</taxon>
        <taxon>Pseudarthrobacter</taxon>
    </lineage>
</organism>
<dbReference type="STRING" id="993070.AS031_07975"/>